<dbReference type="Proteomes" id="UP001162156">
    <property type="component" value="Unassembled WGS sequence"/>
</dbReference>
<protein>
    <submittedName>
        <fullName evidence="1">Uncharacterized protein</fullName>
    </submittedName>
</protein>
<dbReference type="EMBL" id="JANEYF010004476">
    <property type="protein sequence ID" value="KAJ8931033.1"/>
    <property type="molecule type" value="Genomic_DNA"/>
</dbReference>
<sequence length="89" mass="10111">MNLKILLKEIQHDIDLIVLSETCKTKDVSLFNLGDNLIYNEGDINQNNGVIVFVKNGINYKHTIVNIANIKAVEVYMKFNDKSIQITAM</sequence>
<name>A0AAV8WX19_9CUCU</name>
<organism evidence="1 2">
    <name type="scientific">Rhamnusium bicolor</name>
    <dbReference type="NCBI Taxonomy" id="1586634"/>
    <lineage>
        <taxon>Eukaryota</taxon>
        <taxon>Metazoa</taxon>
        <taxon>Ecdysozoa</taxon>
        <taxon>Arthropoda</taxon>
        <taxon>Hexapoda</taxon>
        <taxon>Insecta</taxon>
        <taxon>Pterygota</taxon>
        <taxon>Neoptera</taxon>
        <taxon>Endopterygota</taxon>
        <taxon>Coleoptera</taxon>
        <taxon>Polyphaga</taxon>
        <taxon>Cucujiformia</taxon>
        <taxon>Chrysomeloidea</taxon>
        <taxon>Cerambycidae</taxon>
        <taxon>Lepturinae</taxon>
        <taxon>Rhagiini</taxon>
        <taxon>Rhamnusium</taxon>
    </lineage>
</organism>
<proteinExistence type="predicted"/>
<evidence type="ECO:0000313" key="2">
    <source>
        <dbReference type="Proteomes" id="UP001162156"/>
    </source>
</evidence>
<gene>
    <name evidence="1" type="ORF">NQ314_016061</name>
</gene>
<accession>A0AAV8WX19</accession>
<reference evidence="1" key="1">
    <citation type="journal article" date="2023" name="Insect Mol. Biol.">
        <title>Genome sequencing provides insights into the evolution of gene families encoding plant cell wall-degrading enzymes in longhorned beetles.</title>
        <authorList>
            <person name="Shin N.R."/>
            <person name="Okamura Y."/>
            <person name="Kirsch R."/>
            <person name="Pauchet Y."/>
        </authorList>
    </citation>
    <scope>NUCLEOTIDE SEQUENCE</scope>
    <source>
        <strain evidence="1">RBIC_L_NR</strain>
    </source>
</reference>
<evidence type="ECO:0000313" key="1">
    <source>
        <dbReference type="EMBL" id="KAJ8931033.1"/>
    </source>
</evidence>
<comment type="caution">
    <text evidence="1">The sequence shown here is derived from an EMBL/GenBank/DDBJ whole genome shotgun (WGS) entry which is preliminary data.</text>
</comment>
<keyword evidence="2" id="KW-1185">Reference proteome</keyword>
<dbReference type="AlphaFoldDB" id="A0AAV8WX19"/>